<accession>A0A840TTG9</accession>
<dbReference type="Proteomes" id="UP000557307">
    <property type="component" value="Unassembled WGS sequence"/>
</dbReference>
<protein>
    <submittedName>
        <fullName evidence="2">Uncharacterized protein</fullName>
    </submittedName>
</protein>
<gene>
    <name evidence="2" type="ORF">HNQ92_001105</name>
</gene>
<evidence type="ECO:0000256" key="1">
    <source>
        <dbReference type="SAM" id="MobiDB-lite"/>
    </source>
</evidence>
<feature type="compositionally biased region" description="Gly residues" evidence="1">
    <location>
        <begin position="74"/>
        <end position="83"/>
    </location>
</feature>
<evidence type="ECO:0000313" key="3">
    <source>
        <dbReference type="Proteomes" id="UP000557307"/>
    </source>
</evidence>
<dbReference type="AlphaFoldDB" id="A0A840TTG9"/>
<name>A0A840TTG9_9BACT</name>
<feature type="region of interest" description="Disordered" evidence="1">
    <location>
        <begin position="57"/>
        <end position="83"/>
    </location>
</feature>
<keyword evidence="3" id="KW-1185">Reference proteome</keyword>
<proteinExistence type="predicted"/>
<comment type="caution">
    <text evidence="2">The sequence shown here is derived from an EMBL/GenBank/DDBJ whole genome shotgun (WGS) entry which is preliminary data.</text>
</comment>
<dbReference type="EMBL" id="JACHGF010000002">
    <property type="protein sequence ID" value="MBB5282979.1"/>
    <property type="molecule type" value="Genomic_DNA"/>
</dbReference>
<organism evidence="2 3">
    <name type="scientific">Rhabdobacter roseus</name>
    <dbReference type="NCBI Taxonomy" id="1655419"/>
    <lineage>
        <taxon>Bacteria</taxon>
        <taxon>Pseudomonadati</taxon>
        <taxon>Bacteroidota</taxon>
        <taxon>Cytophagia</taxon>
        <taxon>Cytophagales</taxon>
        <taxon>Cytophagaceae</taxon>
        <taxon>Rhabdobacter</taxon>
    </lineage>
</organism>
<reference evidence="2 3" key="1">
    <citation type="submission" date="2020-08" db="EMBL/GenBank/DDBJ databases">
        <title>Genomic Encyclopedia of Type Strains, Phase IV (KMG-IV): sequencing the most valuable type-strain genomes for metagenomic binning, comparative biology and taxonomic classification.</title>
        <authorList>
            <person name="Goeker M."/>
        </authorList>
    </citation>
    <scope>NUCLEOTIDE SEQUENCE [LARGE SCALE GENOMIC DNA]</scope>
    <source>
        <strain evidence="2 3">DSM 105074</strain>
    </source>
</reference>
<sequence length="83" mass="8729">MNPSKTLTASVVISLGEVLSLTVGVPQLEAARIVGEAKGVVALLMESIVYLSSEGRGRNRLYPLPPDSHRGLSGWRGGGSRRG</sequence>
<evidence type="ECO:0000313" key="2">
    <source>
        <dbReference type="EMBL" id="MBB5282979.1"/>
    </source>
</evidence>